<dbReference type="InterPro" id="IPR003846">
    <property type="entry name" value="SelO"/>
</dbReference>
<evidence type="ECO:0000256" key="11">
    <source>
        <dbReference type="SAM" id="SignalP"/>
    </source>
</evidence>
<evidence type="ECO:0000256" key="6">
    <source>
        <dbReference type="ARBA" id="ARBA00022741"/>
    </source>
</evidence>
<dbReference type="EMBL" id="OW240914">
    <property type="protein sequence ID" value="CAH2278204.1"/>
    <property type="molecule type" value="Genomic_DNA"/>
</dbReference>
<comment type="cofactor">
    <cofactor evidence="1">
        <name>Mg(2+)</name>
        <dbReference type="ChEBI" id="CHEBI:18420"/>
    </cofactor>
</comment>
<dbReference type="Pfam" id="PF02696">
    <property type="entry name" value="SelO"/>
    <property type="match status" value="1"/>
</dbReference>
<keyword evidence="7" id="KW-0067">ATP-binding</keyword>
<protein>
    <recommendedName>
        <fullName evidence="9">Selenoprotein O</fullName>
    </recommendedName>
</protein>
<dbReference type="Proteomes" id="UP001295444">
    <property type="component" value="Chromosome 03"/>
</dbReference>
<feature type="signal peptide" evidence="11">
    <location>
        <begin position="1"/>
        <end position="24"/>
    </location>
</feature>
<comment type="similarity">
    <text evidence="2">Belongs to the SELO family.</text>
</comment>
<name>A0AAD1RU40_PELCU</name>
<keyword evidence="4" id="KW-0548">Nucleotidyltransferase</keyword>
<reference evidence="12" key="1">
    <citation type="submission" date="2022-03" db="EMBL/GenBank/DDBJ databases">
        <authorList>
            <person name="Alioto T."/>
            <person name="Alioto T."/>
            <person name="Gomez Garrido J."/>
        </authorList>
    </citation>
    <scope>NUCLEOTIDE SEQUENCE</scope>
</reference>
<feature type="chain" id="PRO_5042074157" description="Selenoprotein O" evidence="11">
    <location>
        <begin position="25"/>
        <end position="667"/>
    </location>
</feature>
<proteinExistence type="inferred from homology"/>
<organism evidence="12 13">
    <name type="scientific">Pelobates cultripes</name>
    <name type="common">Western spadefoot toad</name>
    <dbReference type="NCBI Taxonomy" id="61616"/>
    <lineage>
        <taxon>Eukaryota</taxon>
        <taxon>Metazoa</taxon>
        <taxon>Chordata</taxon>
        <taxon>Craniata</taxon>
        <taxon>Vertebrata</taxon>
        <taxon>Euteleostomi</taxon>
        <taxon>Amphibia</taxon>
        <taxon>Batrachia</taxon>
        <taxon>Anura</taxon>
        <taxon>Pelobatoidea</taxon>
        <taxon>Pelobatidae</taxon>
        <taxon>Pelobates</taxon>
    </lineage>
</organism>
<feature type="region of interest" description="Disordered" evidence="10">
    <location>
        <begin position="625"/>
        <end position="667"/>
    </location>
</feature>
<evidence type="ECO:0000256" key="3">
    <source>
        <dbReference type="ARBA" id="ARBA00022679"/>
    </source>
</evidence>
<evidence type="ECO:0000256" key="5">
    <source>
        <dbReference type="ARBA" id="ARBA00022723"/>
    </source>
</evidence>
<keyword evidence="6" id="KW-0547">Nucleotide-binding</keyword>
<evidence type="ECO:0000256" key="10">
    <source>
        <dbReference type="SAM" id="MobiDB-lite"/>
    </source>
</evidence>
<keyword evidence="3" id="KW-0808">Transferase</keyword>
<evidence type="ECO:0000256" key="2">
    <source>
        <dbReference type="ARBA" id="ARBA00009747"/>
    </source>
</evidence>
<dbReference type="GO" id="GO:0005524">
    <property type="term" value="F:ATP binding"/>
    <property type="evidence" value="ECO:0007669"/>
    <property type="project" value="UniProtKB-KW"/>
</dbReference>
<evidence type="ECO:0000256" key="9">
    <source>
        <dbReference type="ARBA" id="ARBA00031547"/>
    </source>
</evidence>
<dbReference type="AlphaFoldDB" id="A0AAD1RU40"/>
<evidence type="ECO:0000256" key="4">
    <source>
        <dbReference type="ARBA" id="ARBA00022695"/>
    </source>
</evidence>
<keyword evidence="13" id="KW-1185">Reference proteome</keyword>
<accession>A0AAD1RU40</accession>
<sequence>MAARWAGSRYFLGLVPRGFRLLLAAVVMRRVVSGPAGRSLASLQFDNLALRSLPVEAGEGTEEEARRSRSVPGACFSRVRPSAVSNPRVVALSRSALALLGLPEGEEPGPEVAEFLSGNRVFQGAEPAAHCYCGHQFGSFAGQLGDGAAMYLGEVLNPAGERWEIQLKGAGLTPFSRQADGRKVLRSSIREFLCSEAVHHLGIPTTRAGSCVTSDSTVTRDIFYDGNPKEENCTIVLRIAPTFLRFGSFEIFKETDEFTGRRGPSVNRNDIRIQMIDYVISTFYPDIQNTHAEHKIERNAAFFREITRRTARLVAEWQCVGFCHGVLNTDNMSIVGITIDYGPYGFMDRYDPDHICNGSDNMGRYAYNKQPEICKWNLGKLAESLVPELPVEISQSIIDEEYDSEFQRWYMQKMRKKLGLIQAELEEDSSLISDLLETMNKTGADFTNTFRVLSKYAGNSVNAEDFLDILTEQCASLDELKVVFKPKMDPRQLSVMLMLAQSNPQLFALIGTKANISKELDRIERYNKLQESSEDQLLSNNRALWGEWLRKYSTRLSKDQATTGDNDTFVAERVKIMDSNNPAFVLRNYIAQNAIDAAEKGDFSEVQRVLKMLENPYDVEVSFQQSPDEAGDEDHHPVSGAASSSCTLPKIPYTSKPPPWASELCVT</sequence>
<gene>
    <name evidence="12" type="ORF">PECUL_23A022734</name>
</gene>
<keyword evidence="5" id="KW-0479">Metal-binding</keyword>
<evidence type="ECO:0000313" key="13">
    <source>
        <dbReference type="Proteomes" id="UP001295444"/>
    </source>
</evidence>
<evidence type="ECO:0000256" key="1">
    <source>
        <dbReference type="ARBA" id="ARBA00001946"/>
    </source>
</evidence>
<dbReference type="GO" id="GO:0046872">
    <property type="term" value="F:metal ion binding"/>
    <property type="evidence" value="ECO:0007669"/>
    <property type="project" value="UniProtKB-KW"/>
</dbReference>
<evidence type="ECO:0000256" key="7">
    <source>
        <dbReference type="ARBA" id="ARBA00022840"/>
    </source>
</evidence>
<dbReference type="PANTHER" id="PTHR12153">
    <property type="entry name" value="SELENOPROTEIN O"/>
    <property type="match status" value="1"/>
</dbReference>
<keyword evidence="11" id="KW-0732">Signal</keyword>
<dbReference type="GO" id="GO:0016779">
    <property type="term" value="F:nucleotidyltransferase activity"/>
    <property type="evidence" value="ECO:0007669"/>
    <property type="project" value="UniProtKB-KW"/>
</dbReference>
<evidence type="ECO:0000313" key="12">
    <source>
        <dbReference type="EMBL" id="CAH2278204.1"/>
    </source>
</evidence>
<dbReference type="NCBIfam" id="NF000658">
    <property type="entry name" value="PRK00029.1"/>
    <property type="match status" value="1"/>
</dbReference>
<dbReference type="PANTHER" id="PTHR12153:SF15">
    <property type="entry name" value="PROTEIN ADENYLYLTRANSFERASE SELO, MITOCHONDRIAL"/>
    <property type="match status" value="1"/>
</dbReference>
<keyword evidence="8" id="KW-0460">Magnesium</keyword>
<evidence type="ECO:0000256" key="8">
    <source>
        <dbReference type="ARBA" id="ARBA00022842"/>
    </source>
</evidence>
<dbReference type="HAMAP" id="MF_00692">
    <property type="entry name" value="SelO"/>
    <property type="match status" value="1"/>
</dbReference>